<keyword evidence="4 9" id="KW-0812">Transmembrane</keyword>
<evidence type="ECO:0000313" key="12">
    <source>
        <dbReference type="EMBL" id="HIU20633.1"/>
    </source>
</evidence>
<feature type="transmembrane region" description="Helical" evidence="9">
    <location>
        <begin position="322"/>
        <end position="341"/>
    </location>
</feature>
<comment type="function">
    <text evidence="9">Part of the Sec protein translocase complex. Interacts with the SecYEG preprotein conducting channel. SecDF uses the proton motive force (PMF) to complete protein translocation after the ATP-dependent function of SecA.</text>
</comment>
<evidence type="ECO:0000313" key="13">
    <source>
        <dbReference type="Proteomes" id="UP000824088"/>
    </source>
</evidence>
<keyword evidence="6 9" id="KW-1133">Transmembrane helix</keyword>
<feature type="domain" description="SecDF P1 head subdomain" evidence="11">
    <location>
        <begin position="144"/>
        <end position="245"/>
    </location>
</feature>
<dbReference type="GO" id="GO:0006605">
    <property type="term" value="P:protein targeting"/>
    <property type="evidence" value="ECO:0007669"/>
    <property type="project" value="UniProtKB-UniRule"/>
</dbReference>
<evidence type="ECO:0000256" key="7">
    <source>
        <dbReference type="ARBA" id="ARBA00023010"/>
    </source>
</evidence>
<dbReference type="PANTHER" id="PTHR30081">
    <property type="entry name" value="PROTEIN-EXPORT MEMBRANE PROTEIN SEC"/>
    <property type="match status" value="1"/>
</dbReference>
<evidence type="ECO:0000256" key="5">
    <source>
        <dbReference type="ARBA" id="ARBA00022927"/>
    </source>
</evidence>
<evidence type="ECO:0000259" key="10">
    <source>
        <dbReference type="Pfam" id="PF02355"/>
    </source>
</evidence>
<feature type="transmembrane region" description="Helical" evidence="9">
    <location>
        <begin position="367"/>
        <end position="387"/>
    </location>
</feature>
<gene>
    <name evidence="9 12" type="primary">secD</name>
    <name evidence="12" type="ORF">IAD51_00105</name>
</gene>
<dbReference type="NCBIfam" id="TIGR00916">
    <property type="entry name" value="2A0604s01"/>
    <property type="match status" value="1"/>
</dbReference>
<dbReference type="GO" id="GO:0065002">
    <property type="term" value="P:intracellular protein transmembrane transport"/>
    <property type="evidence" value="ECO:0007669"/>
    <property type="project" value="UniProtKB-UniRule"/>
</dbReference>
<dbReference type="InterPro" id="IPR005791">
    <property type="entry name" value="SecD"/>
</dbReference>
<keyword evidence="2 9" id="KW-0813">Transport</keyword>
<evidence type="ECO:0000256" key="1">
    <source>
        <dbReference type="ARBA" id="ARBA00004651"/>
    </source>
</evidence>
<dbReference type="Gene3D" id="3.30.70.3400">
    <property type="match status" value="1"/>
</dbReference>
<evidence type="ECO:0000256" key="8">
    <source>
        <dbReference type="ARBA" id="ARBA00023136"/>
    </source>
</evidence>
<dbReference type="Proteomes" id="UP000824088">
    <property type="component" value="Unassembled WGS sequence"/>
</dbReference>
<dbReference type="GO" id="GO:0043952">
    <property type="term" value="P:protein transport by the Sec complex"/>
    <property type="evidence" value="ECO:0007669"/>
    <property type="project" value="UniProtKB-UniRule"/>
</dbReference>
<dbReference type="InterPro" id="IPR055344">
    <property type="entry name" value="SecD_SecF_C_bact"/>
</dbReference>
<dbReference type="Pfam" id="PF02355">
    <property type="entry name" value="SecD_SecF_C"/>
    <property type="match status" value="1"/>
</dbReference>
<dbReference type="PANTHER" id="PTHR30081:SF1">
    <property type="entry name" value="PROTEIN TRANSLOCASE SUBUNIT SECD"/>
    <property type="match status" value="1"/>
</dbReference>
<dbReference type="HAMAP" id="MF_01463_B">
    <property type="entry name" value="SecD_B"/>
    <property type="match status" value="1"/>
</dbReference>
<feature type="transmembrane region" description="Helical" evidence="9">
    <location>
        <begin position="393"/>
        <end position="418"/>
    </location>
</feature>
<keyword evidence="3 9" id="KW-1003">Cell membrane</keyword>
<organism evidence="12 13">
    <name type="scientific">Candidatus Limadaptatus stercorigallinarum</name>
    <dbReference type="NCBI Taxonomy" id="2840845"/>
    <lineage>
        <taxon>Bacteria</taxon>
        <taxon>Bacillati</taxon>
        <taxon>Bacillota</taxon>
        <taxon>Clostridia</taxon>
        <taxon>Eubacteriales</taxon>
        <taxon>Candidatus Limadaptatus</taxon>
    </lineage>
</organism>
<name>A0A9D1L298_9FIRM</name>
<dbReference type="GO" id="GO:0015450">
    <property type="term" value="F:protein-transporting ATPase activity"/>
    <property type="evidence" value="ECO:0007669"/>
    <property type="project" value="InterPro"/>
</dbReference>
<keyword evidence="5 9" id="KW-0653">Protein transport</keyword>
<dbReference type="NCBIfam" id="TIGR01129">
    <property type="entry name" value="secD"/>
    <property type="match status" value="1"/>
</dbReference>
<dbReference type="InterPro" id="IPR048634">
    <property type="entry name" value="SecD_SecF_C"/>
</dbReference>
<comment type="caution">
    <text evidence="12">The sequence shown here is derived from an EMBL/GenBank/DDBJ whole genome shotgun (WGS) entry which is preliminary data.</text>
</comment>
<comment type="similarity">
    <text evidence="9">Belongs to the SecD/SecF family. SecD subfamily.</text>
</comment>
<feature type="transmembrane region" description="Helical" evidence="9">
    <location>
        <begin position="7"/>
        <end position="28"/>
    </location>
</feature>
<evidence type="ECO:0000259" key="11">
    <source>
        <dbReference type="Pfam" id="PF22599"/>
    </source>
</evidence>
<feature type="transmembrane region" description="Helical" evidence="9">
    <location>
        <begin position="293"/>
        <end position="316"/>
    </location>
</feature>
<evidence type="ECO:0000256" key="9">
    <source>
        <dbReference type="HAMAP-Rule" id="MF_01463"/>
    </source>
</evidence>
<dbReference type="SUPFAM" id="SSF82866">
    <property type="entry name" value="Multidrug efflux transporter AcrB transmembrane domain"/>
    <property type="match status" value="1"/>
</dbReference>
<proteinExistence type="inferred from homology"/>
<reference evidence="12" key="2">
    <citation type="journal article" date="2021" name="PeerJ">
        <title>Extensive microbial diversity within the chicken gut microbiome revealed by metagenomics and culture.</title>
        <authorList>
            <person name="Gilroy R."/>
            <person name="Ravi A."/>
            <person name="Getino M."/>
            <person name="Pursley I."/>
            <person name="Horton D.L."/>
            <person name="Alikhan N.F."/>
            <person name="Baker D."/>
            <person name="Gharbi K."/>
            <person name="Hall N."/>
            <person name="Watson M."/>
            <person name="Adriaenssens E.M."/>
            <person name="Foster-Nyarko E."/>
            <person name="Jarju S."/>
            <person name="Secka A."/>
            <person name="Antonio M."/>
            <person name="Oren A."/>
            <person name="Chaudhuri R.R."/>
            <person name="La Ragione R."/>
            <person name="Hildebrand F."/>
            <person name="Pallen M.J."/>
        </authorList>
    </citation>
    <scope>NUCLEOTIDE SEQUENCE</scope>
    <source>
        <strain evidence="12">1063</strain>
    </source>
</reference>
<protein>
    <recommendedName>
        <fullName evidence="9">Protein translocase subunit SecD</fullName>
    </recommendedName>
</protein>
<reference evidence="12" key="1">
    <citation type="submission" date="2020-10" db="EMBL/GenBank/DDBJ databases">
        <authorList>
            <person name="Gilroy R."/>
        </authorList>
    </citation>
    <scope>NUCLEOTIDE SEQUENCE</scope>
    <source>
        <strain evidence="12">1063</strain>
    </source>
</reference>
<keyword evidence="8 9" id="KW-0472">Membrane</keyword>
<comment type="subcellular location">
    <subcellularLocation>
        <location evidence="1 9">Cell membrane</location>
        <topology evidence="1 9">Multi-pass membrane protein</topology>
    </subcellularLocation>
</comment>
<dbReference type="GO" id="GO:0005886">
    <property type="term" value="C:plasma membrane"/>
    <property type="evidence" value="ECO:0007669"/>
    <property type="project" value="UniProtKB-SubCell"/>
</dbReference>
<evidence type="ECO:0000256" key="4">
    <source>
        <dbReference type="ARBA" id="ARBA00022692"/>
    </source>
</evidence>
<dbReference type="Gene3D" id="1.20.1640.10">
    <property type="entry name" value="Multidrug efflux transporter AcrB transmembrane domain"/>
    <property type="match status" value="1"/>
</dbReference>
<dbReference type="InterPro" id="IPR022813">
    <property type="entry name" value="SecD/SecF_arch_bac"/>
</dbReference>
<dbReference type="AlphaFoldDB" id="A0A9D1L298"/>
<evidence type="ECO:0000256" key="6">
    <source>
        <dbReference type="ARBA" id="ARBA00022989"/>
    </source>
</evidence>
<feature type="domain" description="Protein export membrane protein SecD/SecF C-terminal" evidence="10">
    <location>
        <begin position="248"/>
        <end position="415"/>
    </location>
</feature>
<dbReference type="InterPro" id="IPR054384">
    <property type="entry name" value="SecDF_P1_head"/>
</dbReference>
<dbReference type="Gene3D" id="3.30.1360.200">
    <property type="match status" value="1"/>
</dbReference>
<evidence type="ECO:0000256" key="3">
    <source>
        <dbReference type="ARBA" id="ARBA00022475"/>
    </source>
</evidence>
<feature type="transmembrane region" description="Helical" evidence="9">
    <location>
        <begin position="265"/>
        <end position="286"/>
    </location>
</feature>
<keyword evidence="7 9" id="KW-0811">Translocation</keyword>
<evidence type="ECO:0000256" key="2">
    <source>
        <dbReference type="ARBA" id="ARBA00022448"/>
    </source>
</evidence>
<accession>A0A9D1L298</accession>
<comment type="subunit">
    <text evidence="9">Forms a complex with SecF. Part of the essential Sec protein translocation apparatus which comprises SecA, SecYEG and auxiliary proteins SecDF. Other proteins may also be involved.</text>
</comment>
<dbReference type="EMBL" id="DVMN01000002">
    <property type="protein sequence ID" value="HIU20633.1"/>
    <property type="molecule type" value="Genomic_DNA"/>
</dbReference>
<dbReference type="Pfam" id="PF22599">
    <property type="entry name" value="SecDF_P1_head"/>
    <property type="match status" value="1"/>
</dbReference>
<sequence>MNVKKSIVILTVIAVFIILMAVFAVVSFPIADTVYDYNGYATTIKLGLDLSGGVSAVFNVVPDDYGDLEARVDGTVSSLQSLLVSEGYTEATVTKTQSGGNFSIRVEVPDVNNAEDLLDLIGTPARLQMTGEDYGDTLPADAEVFIEGSQHLESAYVTANTSSSSSSGFEYVVALRFNDAGTEAFAKLTDGTYENCYIYINGSKYSTVTINDQITDGNAIISSTSWANDYNAADEFATQLQAGAFGVTLEVSEVRNISPTLGSDAVRVALIAGGIGVGLIFVFMAVMYRGLGLAADIALAVYIVLLLWFCSVLPWVQLTLPGIAGLLLSIGMAVDANIIIFERIRDEYRHSSKPIPSAVKVGFKRSFAAILDGNVTTLIGAVVLWIIGSASIVGFAVTLFIGIILSMFTALVITRLLIKCFLPINSTSEKFYGLRRAKENEVRQDVSFIRNETVKGGEVK</sequence>